<protein>
    <submittedName>
        <fullName evidence="1">Uncharacterized protein</fullName>
    </submittedName>
</protein>
<gene>
    <name evidence="1" type="ORF">BDZ94DRAFT_1249547</name>
</gene>
<organism evidence="1 2">
    <name type="scientific">Collybia nuda</name>
    <dbReference type="NCBI Taxonomy" id="64659"/>
    <lineage>
        <taxon>Eukaryota</taxon>
        <taxon>Fungi</taxon>
        <taxon>Dikarya</taxon>
        <taxon>Basidiomycota</taxon>
        <taxon>Agaricomycotina</taxon>
        <taxon>Agaricomycetes</taxon>
        <taxon>Agaricomycetidae</taxon>
        <taxon>Agaricales</taxon>
        <taxon>Tricholomatineae</taxon>
        <taxon>Clitocybaceae</taxon>
        <taxon>Collybia</taxon>
    </lineage>
</organism>
<reference evidence="1" key="1">
    <citation type="submission" date="2020-11" db="EMBL/GenBank/DDBJ databases">
        <authorList>
            <consortium name="DOE Joint Genome Institute"/>
            <person name="Ahrendt S."/>
            <person name="Riley R."/>
            <person name="Andreopoulos W."/>
            <person name="Labutti K."/>
            <person name="Pangilinan J."/>
            <person name="Ruiz-Duenas F.J."/>
            <person name="Barrasa J.M."/>
            <person name="Sanchez-Garcia M."/>
            <person name="Camarero S."/>
            <person name="Miyauchi S."/>
            <person name="Serrano A."/>
            <person name="Linde D."/>
            <person name="Babiker R."/>
            <person name="Drula E."/>
            <person name="Ayuso-Fernandez I."/>
            <person name="Pacheco R."/>
            <person name="Padilla G."/>
            <person name="Ferreira P."/>
            <person name="Barriuso J."/>
            <person name="Kellner H."/>
            <person name="Castanera R."/>
            <person name="Alfaro M."/>
            <person name="Ramirez L."/>
            <person name="Pisabarro A.G."/>
            <person name="Kuo A."/>
            <person name="Tritt A."/>
            <person name="Lipzen A."/>
            <person name="He G."/>
            <person name="Yan M."/>
            <person name="Ng V."/>
            <person name="Cullen D."/>
            <person name="Martin F."/>
            <person name="Rosso M.-N."/>
            <person name="Henrissat B."/>
            <person name="Hibbett D."/>
            <person name="Martinez A.T."/>
            <person name="Grigoriev I.V."/>
        </authorList>
    </citation>
    <scope>NUCLEOTIDE SEQUENCE</scope>
    <source>
        <strain evidence="1">CBS 247.69</strain>
    </source>
</reference>
<dbReference type="Proteomes" id="UP000807353">
    <property type="component" value="Unassembled WGS sequence"/>
</dbReference>
<evidence type="ECO:0000313" key="1">
    <source>
        <dbReference type="EMBL" id="KAF9467075.1"/>
    </source>
</evidence>
<sequence>MKMHIISPLPIAGIAGVCLGLPSSKTAVSYGLGHAPPTSGYIIRRWGRVLTPIPRSTWVDPNNSEVSGAEWAWLVGECCL</sequence>
<accession>A0A9P5YG76</accession>
<proteinExistence type="predicted"/>
<comment type="caution">
    <text evidence="1">The sequence shown here is derived from an EMBL/GenBank/DDBJ whole genome shotgun (WGS) entry which is preliminary data.</text>
</comment>
<dbReference type="EMBL" id="MU150238">
    <property type="protein sequence ID" value="KAF9467075.1"/>
    <property type="molecule type" value="Genomic_DNA"/>
</dbReference>
<evidence type="ECO:0000313" key="2">
    <source>
        <dbReference type="Proteomes" id="UP000807353"/>
    </source>
</evidence>
<dbReference type="AlphaFoldDB" id="A0A9P5YG76"/>
<name>A0A9P5YG76_9AGAR</name>
<keyword evidence="2" id="KW-1185">Reference proteome</keyword>